<evidence type="ECO:0000313" key="2">
    <source>
        <dbReference type="Proteomes" id="UP000321497"/>
    </source>
</evidence>
<dbReference type="RefSeq" id="WP_111845801.1">
    <property type="nucleotide sequence ID" value="NZ_UEGI01000026.1"/>
</dbReference>
<protein>
    <submittedName>
        <fullName evidence="1">Uncharacterized protein</fullName>
    </submittedName>
</protein>
<comment type="caution">
    <text evidence="1">The sequence shown here is derived from an EMBL/GenBank/DDBJ whole genome shotgun (WGS) entry which is preliminary data.</text>
</comment>
<dbReference type="AlphaFoldDB" id="A0A5C6YYS8"/>
<dbReference type="Proteomes" id="UP000321497">
    <property type="component" value="Unassembled WGS sequence"/>
</dbReference>
<reference evidence="1 2" key="1">
    <citation type="submission" date="2019-08" db="EMBL/GenBank/DDBJ databases">
        <title>Genome of Aequorivita antarctica SW49 (type strain).</title>
        <authorList>
            <person name="Bowman J.P."/>
        </authorList>
    </citation>
    <scope>NUCLEOTIDE SEQUENCE [LARGE SCALE GENOMIC DNA]</scope>
    <source>
        <strain evidence="1 2">SW49</strain>
    </source>
</reference>
<gene>
    <name evidence="1" type="ORF">ESU54_11200</name>
</gene>
<evidence type="ECO:0000313" key="1">
    <source>
        <dbReference type="EMBL" id="TXD72779.1"/>
    </source>
</evidence>
<sequence>MNQITFKQITGTQLYKPQIPSTSEALLFFPFETSIQELITLDNSWANNPKGYYLFFNKIPDSDFSTLELALKKILPVPHPSHTSFAWILLDIGESIKIDNAKIVILEDNERNPPTIKHDVIFQPVNGTAAILFAAESPVLTKVNGDGAITEFNFTYPNIPVKGGQPASMSPSCMALMVPMSGQLSGAFIFKALINRQQESNNLNNAVKDLFEGKSDPLRPFDSKRNGLTFTGNRFVLTQDANNGYTLQPYG</sequence>
<keyword evidence="2" id="KW-1185">Reference proteome</keyword>
<dbReference type="EMBL" id="VORT01000007">
    <property type="protein sequence ID" value="TXD72779.1"/>
    <property type="molecule type" value="Genomic_DNA"/>
</dbReference>
<accession>A0A5C6YYS8</accession>
<name>A0A5C6YYS8_9FLAO</name>
<proteinExistence type="predicted"/>
<organism evidence="1 2">
    <name type="scientific">Aequorivita antarctica</name>
    <dbReference type="NCBI Taxonomy" id="153266"/>
    <lineage>
        <taxon>Bacteria</taxon>
        <taxon>Pseudomonadati</taxon>
        <taxon>Bacteroidota</taxon>
        <taxon>Flavobacteriia</taxon>
        <taxon>Flavobacteriales</taxon>
        <taxon>Flavobacteriaceae</taxon>
        <taxon>Aequorivita</taxon>
    </lineage>
</organism>